<keyword evidence="3" id="KW-1185">Reference proteome</keyword>
<protein>
    <submittedName>
        <fullName evidence="2">Uncharacterized protein</fullName>
    </submittedName>
</protein>
<dbReference type="AlphaFoldDB" id="A0A9P4V0F5"/>
<gene>
    <name evidence="2" type="ORF">EJ04DRAFT_465276</name>
</gene>
<dbReference type="PANTHER" id="PTHR40422:SF1">
    <property type="entry name" value="TRANSLATION MACHINERY-ASSOCIATED PROTEIN 17"/>
    <property type="match status" value="1"/>
</dbReference>
<dbReference type="GO" id="GO:0030674">
    <property type="term" value="F:protein-macromolecule adaptor activity"/>
    <property type="evidence" value="ECO:0007669"/>
    <property type="project" value="TreeGrafter"/>
</dbReference>
<feature type="coiled-coil region" evidence="1">
    <location>
        <begin position="36"/>
        <end position="94"/>
    </location>
</feature>
<dbReference type="EMBL" id="ML996138">
    <property type="protein sequence ID" value="KAF2735252.1"/>
    <property type="molecule type" value="Genomic_DNA"/>
</dbReference>
<dbReference type="InterPro" id="IPR038966">
    <property type="entry name" value="TMA17"/>
</dbReference>
<comment type="caution">
    <text evidence="2">The sequence shown here is derived from an EMBL/GenBank/DDBJ whole genome shotgun (WGS) entry which is preliminary data.</text>
</comment>
<dbReference type="Proteomes" id="UP000799444">
    <property type="component" value="Unassembled WGS sequence"/>
</dbReference>
<feature type="non-terminal residue" evidence="2">
    <location>
        <position position="103"/>
    </location>
</feature>
<evidence type="ECO:0000256" key="1">
    <source>
        <dbReference type="SAM" id="Coils"/>
    </source>
</evidence>
<keyword evidence="1" id="KW-0175">Coiled coil</keyword>
<organism evidence="2 3">
    <name type="scientific">Polyplosphaeria fusca</name>
    <dbReference type="NCBI Taxonomy" id="682080"/>
    <lineage>
        <taxon>Eukaryota</taxon>
        <taxon>Fungi</taxon>
        <taxon>Dikarya</taxon>
        <taxon>Ascomycota</taxon>
        <taxon>Pezizomycotina</taxon>
        <taxon>Dothideomycetes</taxon>
        <taxon>Pleosporomycetidae</taxon>
        <taxon>Pleosporales</taxon>
        <taxon>Tetraplosphaeriaceae</taxon>
        <taxon>Polyplosphaeria</taxon>
    </lineage>
</organism>
<sequence>MSAESLPITSPRFAAALSTLPPSSLHAKLSELSNSIAHLHRSNAELEAYIQESKEERDGDKECYEAIQENKDVVRKMEERVELVKREIVEVRGLPLRVEGEGG</sequence>
<dbReference type="OrthoDB" id="548474at2759"/>
<evidence type="ECO:0000313" key="3">
    <source>
        <dbReference type="Proteomes" id="UP000799444"/>
    </source>
</evidence>
<accession>A0A9P4V0F5</accession>
<proteinExistence type="predicted"/>
<name>A0A9P4V0F5_9PLEO</name>
<dbReference type="GO" id="GO:0070682">
    <property type="term" value="P:proteasome regulatory particle assembly"/>
    <property type="evidence" value="ECO:0007669"/>
    <property type="project" value="InterPro"/>
</dbReference>
<dbReference type="PANTHER" id="PTHR40422">
    <property type="entry name" value="TRANSLATION MACHINERY-ASSOCIATED PROTEIN 17"/>
    <property type="match status" value="1"/>
</dbReference>
<evidence type="ECO:0000313" key="2">
    <source>
        <dbReference type="EMBL" id="KAF2735252.1"/>
    </source>
</evidence>
<reference evidence="2" key="1">
    <citation type="journal article" date="2020" name="Stud. Mycol.">
        <title>101 Dothideomycetes genomes: a test case for predicting lifestyles and emergence of pathogens.</title>
        <authorList>
            <person name="Haridas S."/>
            <person name="Albert R."/>
            <person name="Binder M."/>
            <person name="Bloem J."/>
            <person name="Labutti K."/>
            <person name="Salamov A."/>
            <person name="Andreopoulos B."/>
            <person name="Baker S."/>
            <person name="Barry K."/>
            <person name="Bills G."/>
            <person name="Bluhm B."/>
            <person name="Cannon C."/>
            <person name="Castanera R."/>
            <person name="Culley D."/>
            <person name="Daum C."/>
            <person name="Ezra D."/>
            <person name="Gonzalez J."/>
            <person name="Henrissat B."/>
            <person name="Kuo A."/>
            <person name="Liang C."/>
            <person name="Lipzen A."/>
            <person name="Lutzoni F."/>
            <person name="Magnuson J."/>
            <person name="Mondo S."/>
            <person name="Nolan M."/>
            <person name="Ohm R."/>
            <person name="Pangilinan J."/>
            <person name="Park H.-J."/>
            <person name="Ramirez L."/>
            <person name="Alfaro M."/>
            <person name="Sun H."/>
            <person name="Tritt A."/>
            <person name="Yoshinaga Y."/>
            <person name="Zwiers L.-H."/>
            <person name="Turgeon B."/>
            <person name="Goodwin S."/>
            <person name="Spatafora J."/>
            <person name="Crous P."/>
            <person name="Grigoriev I."/>
        </authorList>
    </citation>
    <scope>NUCLEOTIDE SEQUENCE</scope>
    <source>
        <strain evidence="2">CBS 125425</strain>
    </source>
</reference>